<evidence type="ECO:0000256" key="4">
    <source>
        <dbReference type="ARBA" id="ARBA00023136"/>
    </source>
</evidence>
<dbReference type="InterPro" id="IPR006214">
    <property type="entry name" value="Bax_inhibitor_1-related"/>
</dbReference>
<comment type="subcellular location">
    <subcellularLocation>
        <location evidence="1">Membrane</location>
        <topology evidence="1">Multi-pass membrane protein</topology>
    </subcellularLocation>
</comment>
<dbReference type="GO" id="GO:0016020">
    <property type="term" value="C:membrane"/>
    <property type="evidence" value="ECO:0007669"/>
    <property type="project" value="UniProtKB-SubCell"/>
</dbReference>
<keyword evidence="4 5" id="KW-0472">Membrane</keyword>
<name>A0A821WGH6_9NEOP</name>
<evidence type="ECO:0000256" key="2">
    <source>
        <dbReference type="ARBA" id="ARBA00022692"/>
    </source>
</evidence>
<evidence type="ECO:0000256" key="5">
    <source>
        <dbReference type="RuleBase" id="RU004379"/>
    </source>
</evidence>
<evidence type="ECO:0000313" key="6">
    <source>
        <dbReference type="EMBL" id="CAF4925990.1"/>
    </source>
</evidence>
<comment type="caution">
    <text evidence="6">The sequence shown here is derived from an EMBL/GenBank/DDBJ whole genome shotgun (WGS) entry which is preliminary data.</text>
</comment>
<evidence type="ECO:0000313" key="7">
    <source>
        <dbReference type="Proteomes" id="UP000663880"/>
    </source>
</evidence>
<gene>
    <name evidence="6" type="ORF">PMACD_LOCUS13456</name>
</gene>
<protein>
    <submittedName>
        <fullName evidence="6">Uncharacterized protein</fullName>
    </submittedName>
</protein>
<feature type="transmembrane region" description="Helical" evidence="5">
    <location>
        <begin position="122"/>
        <end position="140"/>
    </location>
</feature>
<dbReference type="AlphaFoldDB" id="A0A821WGH6"/>
<sequence length="289" mass="31945">MFQKPEISKVVIRKPGTRHPLILKGGYPPQGGYPPGGYPPKPGFLAAGYDGVGYGEPGYGGPAGLGKDADVKGFNFNEQTIREAFVRKVYSILTCQLLLTLSFITLFVYHTPTKLWAEQNTWTFWVAFVMMFVCLIAMSFCGDLRRQSPTNFIFIGLFILAESFLLGVTSSVYKSDAAVGITAAICLALTILAMQTKWVSTAIISVMVTCCKPFNRDFIPRNSIVTLVYASVGALLFSVYLIYDTQLMMGGKHKYSISPEKYVFAALNLYLDVINIFIHIFMIIGVAKD</sequence>
<keyword evidence="2 5" id="KW-0812">Transmembrane</keyword>
<feature type="transmembrane region" description="Helical" evidence="5">
    <location>
        <begin position="179"/>
        <end position="211"/>
    </location>
</feature>
<evidence type="ECO:0000256" key="3">
    <source>
        <dbReference type="ARBA" id="ARBA00022989"/>
    </source>
</evidence>
<dbReference type="CDD" id="cd10428">
    <property type="entry name" value="LFG_like"/>
    <property type="match status" value="1"/>
</dbReference>
<dbReference type="Pfam" id="PF01027">
    <property type="entry name" value="Bax1-I"/>
    <property type="match status" value="1"/>
</dbReference>
<feature type="transmembrane region" description="Helical" evidence="5">
    <location>
        <begin position="152"/>
        <end position="173"/>
    </location>
</feature>
<feature type="transmembrane region" description="Helical" evidence="5">
    <location>
        <begin position="89"/>
        <end position="110"/>
    </location>
</feature>
<organism evidence="6 7">
    <name type="scientific">Pieris macdunnoughi</name>
    <dbReference type="NCBI Taxonomy" id="345717"/>
    <lineage>
        <taxon>Eukaryota</taxon>
        <taxon>Metazoa</taxon>
        <taxon>Ecdysozoa</taxon>
        <taxon>Arthropoda</taxon>
        <taxon>Hexapoda</taxon>
        <taxon>Insecta</taxon>
        <taxon>Pterygota</taxon>
        <taxon>Neoptera</taxon>
        <taxon>Endopterygota</taxon>
        <taxon>Lepidoptera</taxon>
        <taxon>Glossata</taxon>
        <taxon>Ditrysia</taxon>
        <taxon>Papilionoidea</taxon>
        <taxon>Pieridae</taxon>
        <taxon>Pierinae</taxon>
        <taxon>Pieris</taxon>
    </lineage>
</organism>
<dbReference type="OrthoDB" id="7933078at2759"/>
<dbReference type="PANTHER" id="PTHR23291:SF47">
    <property type="entry name" value="TRANSMEMBRANE BAX INHIBITOR MOTIF CONTAINING 7"/>
    <property type="match status" value="1"/>
</dbReference>
<keyword evidence="3 5" id="KW-1133">Transmembrane helix</keyword>
<feature type="transmembrane region" description="Helical" evidence="5">
    <location>
        <begin position="263"/>
        <end position="287"/>
    </location>
</feature>
<feature type="transmembrane region" description="Helical" evidence="5">
    <location>
        <begin position="223"/>
        <end position="243"/>
    </location>
</feature>
<proteinExistence type="inferred from homology"/>
<comment type="similarity">
    <text evidence="5">Belongs to the BI1 family.</text>
</comment>
<evidence type="ECO:0000256" key="1">
    <source>
        <dbReference type="ARBA" id="ARBA00004141"/>
    </source>
</evidence>
<accession>A0A821WGH6</accession>
<reference evidence="6" key="1">
    <citation type="submission" date="2021-02" db="EMBL/GenBank/DDBJ databases">
        <authorList>
            <person name="Steward A R."/>
        </authorList>
    </citation>
    <scope>NUCLEOTIDE SEQUENCE</scope>
</reference>
<keyword evidence="7" id="KW-1185">Reference proteome</keyword>
<dbReference type="EMBL" id="CAJOBZ010000061">
    <property type="protein sequence ID" value="CAF4925990.1"/>
    <property type="molecule type" value="Genomic_DNA"/>
</dbReference>
<dbReference type="PANTHER" id="PTHR23291">
    <property type="entry name" value="BAX INHIBITOR-RELATED"/>
    <property type="match status" value="1"/>
</dbReference>
<dbReference type="Proteomes" id="UP000663880">
    <property type="component" value="Unassembled WGS sequence"/>
</dbReference>